<evidence type="ECO:0000313" key="3">
    <source>
        <dbReference type="EMBL" id="GFJ96199.1"/>
    </source>
</evidence>
<evidence type="ECO:0008006" key="5">
    <source>
        <dbReference type="Google" id="ProtNLM"/>
    </source>
</evidence>
<dbReference type="Pfam" id="PF08532">
    <property type="entry name" value="Glyco_hydro_42M"/>
    <property type="match status" value="1"/>
</dbReference>
<reference evidence="3 4" key="2">
    <citation type="submission" date="2020-03" db="EMBL/GenBank/DDBJ databases">
        <authorList>
            <person name="Ichikawa N."/>
            <person name="Kimura A."/>
            <person name="Kitahashi Y."/>
            <person name="Uohara A."/>
        </authorList>
    </citation>
    <scope>NUCLEOTIDE SEQUENCE [LARGE SCALE GENOMIC DNA]</scope>
    <source>
        <strain evidence="3 4">NBRC 108638</strain>
    </source>
</reference>
<comment type="caution">
    <text evidence="3">The sequence shown here is derived from an EMBL/GenBank/DDBJ whole genome shotgun (WGS) entry which is preliminary data.</text>
</comment>
<dbReference type="GO" id="GO:0004565">
    <property type="term" value="F:beta-galactosidase activity"/>
    <property type="evidence" value="ECO:0007669"/>
    <property type="project" value="InterPro"/>
</dbReference>
<feature type="domain" description="Beta-galactosidase C-terminal" evidence="2">
    <location>
        <begin position="152"/>
        <end position="206"/>
    </location>
</feature>
<accession>A0A6V8LNG6</accession>
<dbReference type="PANTHER" id="PTHR36447:SF1">
    <property type="entry name" value="BETA-GALACTOSIDASE GANA"/>
    <property type="match status" value="1"/>
</dbReference>
<dbReference type="InterPro" id="IPR013739">
    <property type="entry name" value="Beta_galactosidase_C"/>
</dbReference>
<dbReference type="Gene3D" id="3.40.50.880">
    <property type="match status" value="1"/>
</dbReference>
<dbReference type="InterPro" id="IPR029062">
    <property type="entry name" value="Class_I_gatase-like"/>
</dbReference>
<feature type="domain" description="Beta-galactosidase trimerisation" evidence="1">
    <location>
        <begin position="2"/>
        <end position="141"/>
    </location>
</feature>
<dbReference type="InterPro" id="IPR013780">
    <property type="entry name" value="Glyco_hydro_b"/>
</dbReference>
<evidence type="ECO:0000313" key="4">
    <source>
        <dbReference type="Proteomes" id="UP000482960"/>
    </source>
</evidence>
<evidence type="ECO:0000259" key="1">
    <source>
        <dbReference type="Pfam" id="PF08532"/>
    </source>
</evidence>
<gene>
    <name evidence="3" type="ORF">Prum_098410</name>
</gene>
<name>A0A6V8LNG6_9ACTN</name>
<dbReference type="Proteomes" id="UP000482960">
    <property type="component" value="Unassembled WGS sequence"/>
</dbReference>
<organism evidence="3 4">
    <name type="scientific">Phytohabitans rumicis</name>
    <dbReference type="NCBI Taxonomy" id="1076125"/>
    <lineage>
        <taxon>Bacteria</taxon>
        <taxon>Bacillati</taxon>
        <taxon>Actinomycetota</taxon>
        <taxon>Actinomycetes</taxon>
        <taxon>Micromonosporales</taxon>
        <taxon>Micromonosporaceae</taxon>
    </lineage>
</organism>
<dbReference type="GO" id="GO:0006012">
    <property type="term" value="P:galactose metabolic process"/>
    <property type="evidence" value="ECO:0007669"/>
    <property type="project" value="InterPro"/>
</dbReference>
<dbReference type="AlphaFoldDB" id="A0A6V8LNG6"/>
<protein>
    <recommendedName>
        <fullName evidence="5">Beta-galactosidase</fullName>
    </recommendedName>
</protein>
<dbReference type="InterPro" id="IPR013738">
    <property type="entry name" value="Beta_galactosidase_Trimer"/>
</dbReference>
<proteinExistence type="predicted"/>
<dbReference type="InterPro" id="IPR003476">
    <property type="entry name" value="Glyco_hydro_42"/>
</dbReference>
<keyword evidence="4" id="KW-1185">Reference proteome</keyword>
<sequence>MPCLHLISDREAAALGAYVAAGGHVLVTFYSGIVDQDDRVRLGGYPGAFRDLLGVTVEEFGPLLPGDEVALDTGARAGLWTERLRTTTAEPVARYVDGPLPGVAAVTRNAYGAGTAWYVATELRPDALRDVVRDAVGAAAVRPLGPEGDGSVEVVRRSDGHRGYLFVVNHGTHDIEYAVTGQELVTGDAVDGLLRVPAGAVRVVREAVR</sequence>
<dbReference type="Gene3D" id="2.60.40.1180">
    <property type="entry name" value="Golgi alpha-mannosidase II"/>
    <property type="match status" value="1"/>
</dbReference>
<evidence type="ECO:0000259" key="2">
    <source>
        <dbReference type="Pfam" id="PF08533"/>
    </source>
</evidence>
<reference evidence="3 4" key="1">
    <citation type="submission" date="2020-03" db="EMBL/GenBank/DDBJ databases">
        <title>Whole genome shotgun sequence of Phytohabitans rumicis NBRC 108638.</title>
        <authorList>
            <person name="Komaki H."/>
            <person name="Tamura T."/>
        </authorList>
    </citation>
    <scope>NUCLEOTIDE SEQUENCE [LARGE SCALE GENOMIC DNA]</scope>
    <source>
        <strain evidence="3 4">NBRC 108638</strain>
    </source>
</reference>
<dbReference type="Pfam" id="PF08533">
    <property type="entry name" value="Glyco_hydro_42C"/>
    <property type="match status" value="1"/>
</dbReference>
<dbReference type="EMBL" id="BLPG01000002">
    <property type="protein sequence ID" value="GFJ96199.1"/>
    <property type="molecule type" value="Genomic_DNA"/>
</dbReference>
<dbReference type="PANTHER" id="PTHR36447">
    <property type="entry name" value="BETA-GALACTOSIDASE GANA"/>
    <property type="match status" value="1"/>
</dbReference>
<dbReference type="SUPFAM" id="SSF52317">
    <property type="entry name" value="Class I glutamine amidotransferase-like"/>
    <property type="match status" value="1"/>
</dbReference>